<dbReference type="STRING" id="671987.R0KH62"/>
<reference evidence="3 4" key="2">
    <citation type="journal article" date="2013" name="PLoS Genet.">
        <title>Comparative genome structure, secondary metabolite, and effector coding capacity across Cochliobolus pathogens.</title>
        <authorList>
            <person name="Condon B.J."/>
            <person name="Leng Y."/>
            <person name="Wu D."/>
            <person name="Bushley K.E."/>
            <person name="Ohm R.A."/>
            <person name="Otillar R."/>
            <person name="Martin J."/>
            <person name="Schackwitz W."/>
            <person name="Grimwood J."/>
            <person name="MohdZainudin N."/>
            <person name="Xue C."/>
            <person name="Wang R."/>
            <person name="Manning V.A."/>
            <person name="Dhillon B."/>
            <person name="Tu Z.J."/>
            <person name="Steffenson B.J."/>
            <person name="Salamov A."/>
            <person name="Sun H."/>
            <person name="Lowry S."/>
            <person name="LaButti K."/>
            <person name="Han J."/>
            <person name="Copeland A."/>
            <person name="Lindquist E."/>
            <person name="Barry K."/>
            <person name="Schmutz J."/>
            <person name="Baker S.E."/>
            <person name="Ciuffetti L.M."/>
            <person name="Grigoriev I.V."/>
            <person name="Zhong S."/>
            <person name="Turgeon B.G."/>
        </authorList>
    </citation>
    <scope>NUCLEOTIDE SEQUENCE [LARGE SCALE GENOMIC DNA]</scope>
    <source>
        <strain evidence="4">28A</strain>
    </source>
</reference>
<dbReference type="PANTHER" id="PTHR12374:SF21">
    <property type="entry name" value="SWIRM DOMAIN-CONTAINING PROTEIN FUN19-RELATED"/>
    <property type="match status" value="1"/>
</dbReference>
<dbReference type="GO" id="GO:0003713">
    <property type="term" value="F:transcription coactivator activity"/>
    <property type="evidence" value="ECO:0007669"/>
    <property type="project" value="TreeGrafter"/>
</dbReference>
<dbReference type="InterPro" id="IPR036388">
    <property type="entry name" value="WH-like_DNA-bd_sf"/>
</dbReference>
<dbReference type="EMBL" id="KB908537">
    <property type="protein sequence ID" value="EOA88584.1"/>
    <property type="molecule type" value="Genomic_DNA"/>
</dbReference>
<feature type="region of interest" description="Disordered" evidence="1">
    <location>
        <begin position="1"/>
        <end position="43"/>
    </location>
</feature>
<feature type="compositionally biased region" description="Polar residues" evidence="1">
    <location>
        <begin position="1"/>
        <end position="20"/>
    </location>
</feature>
<feature type="region of interest" description="Disordered" evidence="1">
    <location>
        <begin position="74"/>
        <end position="106"/>
    </location>
</feature>
<dbReference type="Pfam" id="PF04433">
    <property type="entry name" value="SWIRM"/>
    <property type="match status" value="1"/>
</dbReference>
<gene>
    <name evidence="3" type="ORF">SETTUDRAFT_168427</name>
</gene>
<feature type="region of interest" description="Disordered" evidence="1">
    <location>
        <begin position="196"/>
        <end position="298"/>
    </location>
</feature>
<evidence type="ECO:0000313" key="4">
    <source>
        <dbReference type="Proteomes" id="UP000016935"/>
    </source>
</evidence>
<dbReference type="eggNOG" id="ENOG502R6VN">
    <property type="taxonomic scope" value="Eukaryota"/>
</dbReference>
<dbReference type="GO" id="GO:0006357">
    <property type="term" value="P:regulation of transcription by RNA polymerase II"/>
    <property type="evidence" value="ECO:0007669"/>
    <property type="project" value="TreeGrafter"/>
</dbReference>
<name>R0KH62_EXST2</name>
<protein>
    <recommendedName>
        <fullName evidence="2">SWIRM domain-containing protein</fullName>
    </recommendedName>
</protein>
<dbReference type="PANTHER" id="PTHR12374">
    <property type="entry name" value="TRANSCRIPTIONAL ADAPTOR 2 ADA2 -RELATED"/>
    <property type="match status" value="1"/>
</dbReference>
<organism evidence="3 4">
    <name type="scientific">Exserohilum turcicum (strain 28A)</name>
    <name type="common">Northern leaf blight fungus</name>
    <name type="synonym">Setosphaeria turcica</name>
    <dbReference type="NCBI Taxonomy" id="671987"/>
    <lineage>
        <taxon>Eukaryota</taxon>
        <taxon>Fungi</taxon>
        <taxon>Dikarya</taxon>
        <taxon>Ascomycota</taxon>
        <taxon>Pezizomycotina</taxon>
        <taxon>Dothideomycetes</taxon>
        <taxon>Pleosporomycetidae</taxon>
        <taxon>Pleosporales</taxon>
        <taxon>Pleosporineae</taxon>
        <taxon>Pleosporaceae</taxon>
        <taxon>Exserohilum</taxon>
    </lineage>
</organism>
<evidence type="ECO:0000313" key="3">
    <source>
        <dbReference type="EMBL" id="EOA88584.1"/>
    </source>
</evidence>
<dbReference type="HOGENOM" id="CLU_042442_1_0_1"/>
<dbReference type="InterPro" id="IPR007526">
    <property type="entry name" value="SWIRM"/>
</dbReference>
<dbReference type="SUPFAM" id="SSF46689">
    <property type="entry name" value="Homeodomain-like"/>
    <property type="match status" value="1"/>
</dbReference>
<dbReference type="OrthoDB" id="5598695at2759"/>
<evidence type="ECO:0000256" key="1">
    <source>
        <dbReference type="SAM" id="MobiDB-lite"/>
    </source>
</evidence>
<dbReference type="FunFam" id="1.10.10.10:FF:000087">
    <property type="entry name" value="Transcriptional adapter 2"/>
    <property type="match status" value="1"/>
</dbReference>
<keyword evidence="4" id="KW-1185">Reference proteome</keyword>
<dbReference type="GeneID" id="19400545"/>
<dbReference type="RefSeq" id="XP_008023969.1">
    <property type="nucleotide sequence ID" value="XM_008025778.1"/>
</dbReference>
<sequence length="401" mass="44216">MANSPFHTPPSNRLTVSSLLSPPEMKRSESFGSSIASASTQSPFTSFNSLQLKPMMAQDSTSCHAPAPVHRIAYASPPISPYDAQSQKENMDAVDDQGSRDPPLFVSPHAAASMAEMPLFPQESAESASQHAITAHMKSQDYARLHSKPSRADYELAVSFRSNVFAEATKNPRRWWAQERRFDDYYGRPTGVQKRTALKKLAPAPSARARQPKVALPRMPVRTPRAPPKARRTPLTPVRESFDTAAASSSSSSAAAAASAAAAPKSASPKPARPATNRDDSDYNALPDYSPPLDTLPKGNTKILKAEWKGQALSLTDDPDRDLLHEAELNLAGTLRLNCATYLTSKRRIFQARIEALRIGKEFRKTDAQQACKIDVNKASKLWQSYDRVGWFNPDYFRQYL</sequence>
<accession>R0KH62</accession>
<evidence type="ECO:0000259" key="2">
    <source>
        <dbReference type="PROSITE" id="PS50934"/>
    </source>
</evidence>
<dbReference type="InterPro" id="IPR009057">
    <property type="entry name" value="Homeodomain-like_sf"/>
</dbReference>
<reference evidence="3 4" key="1">
    <citation type="journal article" date="2012" name="PLoS Pathog.">
        <title>Diverse lifestyles and strategies of plant pathogenesis encoded in the genomes of eighteen Dothideomycetes fungi.</title>
        <authorList>
            <person name="Ohm R.A."/>
            <person name="Feau N."/>
            <person name="Henrissat B."/>
            <person name="Schoch C.L."/>
            <person name="Horwitz B.A."/>
            <person name="Barry K.W."/>
            <person name="Condon B.J."/>
            <person name="Copeland A.C."/>
            <person name="Dhillon B."/>
            <person name="Glaser F."/>
            <person name="Hesse C.N."/>
            <person name="Kosti I."/>
            <person name="LaButti K."/>
            <person name="Lindquist E.A."/>
            <person name="Lucas S."/>
            <person name="Salamov A.A."/>
            <person name="Bradshaw R.E."/>
            <person name="Ciuffetti L."/>
            <person name="Hamelin R.C."/>
            <person name="Kema G.H.J."/>
            <person name="Lawrence C."/>
            <person name="Scott J.A."/>
            <person name="Spatafora J.W."/>
            <person name="Turgeon B.G."/>
            <person name="de Wit P.J.G.M."/>
            <person name="Zhong S."/>
            <person name="Goodwin S.B."/>
            <person name="Grigoriev I.V."/>
        </authorList>
    </citation>
    <scope>NUCLEOTIDE SEQUENCE [LARGE SCALE GENOMIC DNA]</scope>
    <source>
        <strain evidence="4">28A</strain>
    </source>
</reference>
<dbReference type="GO" id="GO:0006338">
    <property type="term" value="P:chromatin remodeling"/>
    <property type="evidence" value="ECO:0007669"/>
    <property type="project" value="TreeGrafter"/>
</dbReference>
<dbReference type="PROSITE" id="PS50934">
    <property type="entry name" value="SWIRM"/>
    <property type="match status" value="1"/>
</dbReference>
<dbReference type="GO" id="GO:0070210">
    <property type="term" value="C:Rpd3L-Expanded complex"/>
    <property type="evidence" value="ECO:0007669"/>
    <property type="project" value="TreeGrafter"/>
</dbReference>
<feature type="compositionally biased region" description="Low complexity" evidence="1">
    <location>
        <begin position="245"/>
        <end position="275"/>
    </location>
</feature>
<dbReference type="AlphaFoldDB" id="R0KH62"/>
<feature type="compositionally biased region" description="Low complexity" evidence="1">
    <location>
        <begin position="30"/>
        <end position="42"/>
    </location>
</feature>
<proteinExistence type="predicted"/>
<feature type="domain" description="SWIRM" evidence="2">
    <location>
        <begin position="304"/>
        <end position="401"/>
    </location>
</feature>
<dbReference type="Proteomes" id="UP000016935">
    <property type="component" value="Unassembled WGS sequence"/>
</dbReference>
<dbReference type="GO" id="GO:0003682">
    <property type="term" value="F:chromatin binding"/>
    <property type="evidence" value="ECO:0007669"/>
    <property type="project" value="TreeGrafter"/>
</dbReference>
<dbReference type="Gene3D" id="1.10.10.10">
    <property type="entry name" value="Winged helix-like DNA-binding domain superfamily/Winged helix DNA-binding domain"/>
    <property type="match status" value="1"/>
</dbReference>